<evidence type="ECO:0000256" key="1">
    <source>
        <dbReference type="SAM" id="MobiDB-lite"/>
    </source>
</evidence>
<gene>
    <name evidence="3" type="primary">Dus3l_1</name>
    <name evidence="3" type="ORF">ALELAT_R02737</name>
</gene>
<feature type="domain" description="DUS-like FMN-binding" evidence="2">
    <location>
        <begin position="164"/>
        <end position="310"/>
    </location>
</feature>
<dbReference type="Pfam" id="PF01207">
    <property type="entry name" value="Dus"/>
    <property type="match status" value="1"/>
</dbReference>
<keyword evidence="4" id="KW-1185">Reference proteome</keyword>
<dbReference type="Proteomes" id="UP000562322">
    <property type="component" value="Unassembled WGS sequence"/>
</dbReference>
<comment type="caution">
    <text evidence="3">The sequence shown here is derived from an EMBL/GenBank/DDBJ whole genome shotgun (WGS) entry which is preliminary data.</text>
</comment>
<sequence length="312" mass="34374">CPFLQDVGAYVTAKPPDLGCSCVLFETFNRCAYNVTCRFAGAHLGDGYWNIVNADLGKQWEGRPLVRNNLSKGLQHQLHKKKFSFRKAEEYLRSLAMPRSNEEGGNPKAAPLQGPVPAEDEGGGPIQAAGPVTDEDMAELRSCEKKKLETQGKLYSAPLTTVVWHLPFQRRCKSSGADVTCGEMSVCTNLLRGQSSEWALLKRHHTEDVFGVQGAFPDTMAKCAELLNQTIAVDFVDIPVGCPIDLVYKKGGGCALMTRSNKFEQIVRGMNAVLDVPLTVKIWTGMQEKINMAHEIIPRMREWGASMVMVLG</sequence>
<name>A0A7L0WNW0_ALELA</name>
<feature type="non-terminal residue" evidence="3">
    <location>
        <position position="1"/>
    </location>
</feature>
<dbReference type="CDD" id="cd02801">
    <property type="entry name" value="DUS_like_FMN"/>
    <property type="match status" value="1"/>
</dbReference>
<protein>
    <submittedName>
        <fullName evidence="3">DUS3L synthase</fullName>
    </submittedName>
</protein>
<dbReference type="InterPro" id="IPR035587">
    <property type="entry name" value="DUS-like_FMN-bd"/>
</dbReference>
<proteinExistence type="predicted"/>
<dbReference type="SUPFAM" id="SSF51395">
    <property type="entry name" value="FMN-linked oxidoreductases"/>
    <property type="match status" value="1"/>
</dbReference>
<dbReference type="PANTHER" id="PTHR37871">
    <property type="entry name" value="PROLINE-RICH PROTEIN 22"/>
    <property type="match status" value="1"/>
</dbReference>
<dbReference type="Gene3D" id="3.20.20.70">
    <property type="entry name" value="Aldolase class I"/>
    <property type="match status" value="1"/>
</dbReference>
<feature type="region of interest" description="Disordered" evidence="1">
    <location>
        <begin position="97"/>
        <end position="123"/>
    </location>
</feature>
<organism evidence="3 4">
    <name type="scientific">Alectura lathami</name>
    <name type="common">Australian brush turkey</name>
    <dbReference type="NCBI Taxonomy" id="81907"/>
    <lineage>
        <taxon>Eukaryota</taxon>
        <taxon>Metazoa</taxon>
        <taxon>Chordata</taxon>
        <taxon>Craniata</taxon>
        <taxon>Vertebrata</taxon>
        <taxon>Euteleostomi</taxon>
        <taxon>Archelosauria</taxon>
        <taxon>Archosauria</taxon>
        <taxon>Dinosauria</taxon>
        <taxon>Saurischia</taxon>
        <taxon>Theropoda</taxon>
        <taxon>Coelurosauria</taxon>
        <taxon>Aves</taxon>
        <taxon>Neognathae</taxon>
        <taxon>Galloanserae</taxon>
        <taxon>Galliformes</taxon>
        <taxon>Megapodiidae</taxon>
        <taxon>Alectura</taxon>
    </lineage>
</organism>
<evidence type="ECO:0000313" key="4">
    <source>
        <dbReference type="Proteomes" id="UP000562322"/>
    </source>
</evidence>
<dbReference type="InterPro" id="IPR031535">
    <property type="entry name" value="PRR22"/>
</dbReference>
<dbReference type="InterPro" id="IPR013785">
    <property type="entry name" value="Aldolase_TIM"/>
</dbReference>
<feature type="non-terminal residue" evidence="3">
    <location>
        <position position="312"/>
    </location>
</feature>
<evidence type="ECO:0000259" key="2">
    <source>
        <dbReference type="Pfam" id="PF01207"/>
    </source>
</evidence>
<dbReference type="OrthoDB" id="259935at2759"/>
<accession>A0A7L0WNW0</accession>
<reference evidence="3 4" key="1">
    <citation type="submission" date="2019-09" db="EMBL/GenBank/DDBJ databases">
        <title>Bird 10,000 Genomes (B10K) Project - Family phase.</title>
        <authorList>
            <person name="Zhang G."/>
        </authorList>
    </citation>
    <scope>NUCLEOTIDE SEQUENCE [LARGE SCALE GENOMIC DNA]</scope>
    <source>
        <strain evidence="3">B10K-DU-001-39</strain>
        <tissue evidence="3">Muscle</tissue>
    </source>
</reference>
<dbReference type="PANTHER" id="PTHR37871:SF1">
    <property type="entry name" value="PROLINE-RICH PROTEIN 22"/>
    <property type="match status" value="1"/>
</dbReference>
<evidence type="ECO:0000313" key="3">
    <source>
        <dbReference type="EMBL" id="NXL93246.1"/>
    </source>
</evidence>
<dbReference type="AlphaFoldDB" id="A0A7L0WNW0"/>
<dbReference type="EMBL" id="VXAV01009639">
    <property type="protein sequence ID" value="NXL93246.1"/>
    <property type="molecule type" value="Genomic_DNA"/>
</dbReference>